<dbReference type="Pfam" id="PF00013">
    <property type="entry name" value="KH_1"/>
    <property type="match status" value="3"/>
</dbReference>
<dbReference type="Proteomes" id="UP000193685">
    <property type="component" value="Unassembled WGS sequence"/>
</dbReference>
<dbReference type="InterPro" id="IPR004087">
    <property type="entry name" value="KH_dom"/>
</dbReference>
<dbReference type="OMA" id="GKAGHRI"/>
<dbReference type="GO" id="GO:0003723">
    <property type="term" value="F:RNA binding"/>
    <property type="evidence" value="ECO:0007669"/>
    <property type="project" value="UniProtKB-UniRule"/>
</dbReference>
<dbReference type="STRING" id="56484.A0A1Y2FNP4"/>
<proteinExistence type="predicted"/>
<feature type="compositionally biased region" description="Pro residues" evidence="3">
    <location>
        <begin position="9"/>
        <end position="21"/>
    </location>
</feature>
<accession>A0A1Y2FNP4</accession>
<dbReference type="RefSeq" id="XP_040726619.1">
    <property type="nucleotide sequence ID" value="XM_040871892.1"/>
</dbReference>
<organism evidence="5 6">
    <name type="scientific">Protomyces lactucae-debilis</name>
    <dbReference type="NCBI Taxonomy" id="2754530"/>
    <lineage>
        <taxon>Eukaryota</taxon>
        <taxon>Fungi</taxon>
        <taxon>Dikarya</taxon>
        <taxon>Ascomycota</taxon>
        <taxon>Taphrinomycotina</taxon>
        <taxon>Taphrinomycetes</taxon>
        <taxon>Taphrinales</taxon>
        <taxon>Protomycetaceae</taxon>
        <taxon>Protomyces</taxon>
    </lineage>
</organism>
<keyword evidence="6" id="KW-1185">Reference proteome</keyword>
<protein>
    <recommendedName>
        <fullName evidence="4">K Homology domain-containing protein</fullName>
    </recommendedName>
</protein>
<dbReference type="PROSITE" id="PS50084">
    <property type="entry name" value="KH_TYPE_1"/>
    <property type="match status" value="3"/>
</dbReference>
<dbReference type="InterPro" id="IPR004088">
    <property type="entry name" value="KH_dom_type_1"/>
</dbReference>
<evidence type="ECO:0000313" key="6">
    <source>
        <dbReference type="Proteomes" id="UP000193685"/>
    </source>
</evidence>
<keyword evidence="1" id="KW-0677">Repeat</keyword>
<dbReference type="GeneID" id="63788491"/>
<comment type="caution">
    <text evidence="5">The sequence shown here is derived from an EMBL/GenBank/DDBJ whole genome shotgun (WGS) entry which is preliminary data.</text>
</comment>
<gene>
    <name evidence="5" type="ORF">BCR37DRAFT_402160</name>
</gene>
<sequence length="365" mass="39163">MLASCEPSEPVPVLPSHPRPSPSQRTHSPKMSKRPAEEDPQDASTSRRQKRDSPDQSPPLTLKALISNREAASLIGKEGGTIAAIRTSTTARVSVSEHVKGTIERVVSVSGTPGVIADAYPQATSIKDEVNPVDQTVKPFTLRLVIPHAHLGAIIGKQGARIREIMSATGAHIQASEFNLPLSSERCVVVRGPAEAIRLAIQQITETMQVGLASSHVAMTVAYQPVTLGGIYGHPESFRRIEPNDTMMTPSNPYGIPPSTFAAPPQADAQAGTASATATSKGVSKSKEKVTQQIYIPNDMVGAIIGKQGSKINEIRNLSGSHVKVNEPDPARVTERLITIEGTAEQNQLALYMLYQRLESEKRRG</sequence>
<feature type="region of interest" description="Disordered" evidence="3">
    <location>
        <begin position="1"/>
        <end position="61"/>
    </location>
</feature>
<keyword evidence="2" id="KW-0694">RNA-binding</keyword>
<feature type="domain" description="K Homology" evidence="4">
    <location>
        <begin position="138"/>
        <end position="209"/>
    </location>
</feature>
<dbReference type="OrthoDB" id="1937934at2759"/>
<name>A0A1Y2FNP4_PROLT</name>
<dbReference type="Gene3D" id="3.30.1370.10">
    <property type="entry name" value="K Homology domain, type 1"/>
    <property type="match status" value="3"/>
</dbReference>
<dbReference type="CDD" id="cd22439">
    <property type="entry name" value="KH-I_PCBP_rpt3"/>
    <property type="match status" value="1"/>
</dbReference>
<reference evidence="5 6" key="1">
    <citation type="submission" date="2016-07" db="EMBL/GenBank/DDBJ databases">
        <title>Pervasive Adenine N6-methylation of Active Genes in Fungi.</title>
        <authorList>
            <consortium name="DOE Joint Genome Institute"/>
            <person name="Mondo S.J."/>
            <person name="Dannebaum R.O."/>
            <person name="Kuo R.C."/>
            <person name="Labutti K."/>
            <person name="Haridas S."/>
            <person name="Kuo A."/>
            <person name="Salamov A."/>
            <person name="Ahrendt S.R."/>
            <person name="Lipzen A."/>
            <person name="Sullivan W."/>
            <person name="Andreopoulos W.B."/>
            <person name="Clum A."/>
            <person name="Lindquist E."/>
            <person name="Daum C."/>
            <person name="Ramamoorthy G.K."/>
            <person name="Gryganskyi A."/>
            <person name="Culley D."/>
            <person name="Magnuson J.K."/>
            <person name="James T.Y."/>
            <person name="O'Malley M.A."/>
            <person name="Stajich J.E."/>
            <person name="Spatafora J.W."/>
            <person name="Visel A."/>
            <person name="Grigoriev I.V."/>
        </authorList>
    </citation>
    <scope>NUCLEOTIDE SEQUENCE [LARGE SCALE GENOMIC DNA]</scope>
    <source>
        <strain evidence="5 6">12-1054</strain>
    </source>
</reference>
<dbReference type="SMART" id="SM00322">
    <property type="entry name" value="KH"/>
    <property type="match status" value="3"/>
</dbReference>
<feature type="domain" description="K Homology" evidence="4">
    <location>
        <begin position="288"/>
        <end position="359"/>
    </location>
</feature>
<evidence type="ECO:0000256" key="2">
    <source>
        <dbReference type="PROSITE-ProRule" id="PRU00117"/>
    </source>
</evidence>
<dbReference type="AlphaFoldDB" id="A0A1Y2FNP4"/>
<evidence type="ECO:0000259" key="4">
    <source>
        <dbReference type="SMART" id="SM00322"/>
    </source>
</evidence>
<evidence type="ECO:0000313" key="5">
    <source>
        <dbReference type="EMBL" id="ORY84836.1"/>
    </source>
</evidence>
<dbReference type="SUPFAM" id="SSF54791">
    <property type="entry name" value="Eukaryotic type KH-domain (KH-domain type I)"/>
    <property type="match status" value="3"/>
</dbReference>
<evidence type="ECO:0000256" key="3">
    <source>
        <dbReference type="SAM" id="MobiDB-lite"/>
    </source>
</evidence>
<dbReference type="EMBL" id="MCFI01000005">
    <property type="protein sequence ID" value="ORY84836.1"/>
    <property type="molecule type" value="Genomic_DNA"/>
</dbReference>
<feature type="domain" description="K Homology" evidence="4">
    <location>
        <begin position="58"/>
        <end position="131"/>
    </location>
</feature>
<dbReference type="InterPro" id="IPR036612">
    <property type="entry name" value="KH_dom_type_1_sf"/>
</dbReference>
<dbReference type="PANTHER" id="PTHR10288">
    <property type="entry name" value="KH DOMAIN CONTAINING RNA BINDING PROTEIN"/>
    <property type="match status" value="1"/>
</dbReference>
<evidence type="ECO:0000256" key="1">
    <source>
        <dbReference type="ARBA" id="ARBA00022737"/>
    </source>
</evidence>